<evidence type="ECO:0000313" key="2">
    <source>
        <dbReference type="EMBL" id="BBY04329.1"/>
    </source>
</evidence>
<gene>
    <name evidence="2" type="primary">mftF</name>
    <name evidence="2" type="ORF">MSEO_48280</name>
</gene>
<dbReference type="Pfam" id="PF00535">
    <property type="entry name" value="Glycos_transf_2"/>
    <property type="match status" value="1"/>
</dbReference>
<dbReference type="PANTHER" id="PTHR43646:SF6">
    <property type="entry name" value="PRE-MYCOFACTOCIN GLYCOSYLTRANSFERASE"/>
    <property type="match status" value="1"/>
</dbReference>
<dbReference type="EMBL" id="AP022582">
    <property type="protein sequence ID" value="BBY04329.1"/>
    <property type="molecule type" value="Genomic_DNA"/>
</dbReference>
<dbReference type="InterPro" id="IPR001173">
    <property type="entry name" value="Glyco_trans_2-like"/>
</dbReference>
<feature type="domain" description="Glycosyltransferase 2-like" evidence="1">
    <location>
        <begin position="91"/>
        <end position="244"/>
    </location>
</feature>
<dbReference type="PANTHER" id="PTHR43646">
    <property type="entry name" value="GLYCOSYLTRANSFERASE"/>
    <property type="match status" value="1"/>
</dbReference>
<dbReference type="Gene3D" id="3.90.550.10">
    <property type="entry name" value="Spore Coat Polysaccharide Biosynthesis Protein SpsA, Chain A"/>
    <property type="match status" value="1"/>
</dbReference>
<evidence type="ECO:0000259" key="1">
    <source>
        <dbReference type="Pfam" id="PF00535"/>
    </source>
</evidence>
<sequence length="476" mass="51605">MTADMTAPAPRLPDGFAVQVDRRVRVLGDGSALLGGSPTRLLKLAPAAQDMLCDGRLKVRDDVSAQLARTLLDATVAHPRPAGGPSHNDVTVVIPVRDNLSGVRRLVSSLRGLRVVVVDDGSFPPIEPADFVGAHCDVEVLRHSRSRGPAAARNTGLAACTTDYVAFLDSDVAPRRGWLEALLGHFCDPTVALAAPRIVGLSHSENVVARYEAVHSSLDLGEREAPVLPHSTVSYVPSAAIICRCSALRAVGGFDETLQSGEDVDLCWRLIEAGARLRYEPIALVAHDHRTELRDWLARKAFYGGSAAPLSVRHPDKTAPVVISGWALMTWIMMAFGTRLSQLASVVFAVLTGRRIARAMRGSDTSITDVVVIAARGLWSAALQLASALCRHYWPLALLAAMASRHFRRVVLVAAIMDGVVDWLRRRDAIGDDAEPIGLLTYLLLKRVDDLAYGLGLWWGVLRERNLRALKPQIRN</sequence>
<name>A0A7I7P6Q9_9MYCO</name>
<reference evidence="2 3" key="1">
    <citation type="journal article" date="2019" name="Emerg. Microbes Infect.">
        <title>Comprehensive subspecies identification of 175 nontuberculous mycobacteria species based on 7547 genomic profiles.</title>
        <authorList>
            <person name="Matsumoto Y."/>
            <person name="Kinjo T."/>
            <person name="Motooka D."/>
            <person name="Nabeya D."/>
            <person name="Jung N."/>
            <person name="Uechi K."/>
            <person name="Horii T."/>
            <person name="Iida T."/>
            <person name="Fujita J."/>
            <person name="Nakamura S."/>
        </authorList>
    </citation>
    <scope>NUCLEOTIDE SEQUENCE [LARGE SCALE GENOMIC DNA]</scope>
    <source>
        <strain evidence="2 3">JCM 16018</strain>
    </source>
</reference>
<protein>
    <submittedName>
        <fullName evidence="2">Putative mycofactocin biosynthesis glycosyltransferase MftF</fullName>
    </submittedName>
</protein>
<dbReference type="InterPro" id="IPR029044">
    <property type="entry name" value="Nucleotide-diphossugar_trans"/>
</dbReference>
<dbReference type="SUPFAM" id="SSF53448">
    <property type="entry name" value="Nucleotide-diphospho-sugar transferases"/>
    <property type="match status" value="1"/>
</dbReference>
<organism evidence="2 3">
    <name type="scientific">Mycobacterium seoulense</name>
    <dbReference type="NCBI Taxonomy" id="386911"/>
    <lineage>
        <taxon>Bacteria</taxon>
        <taxon>Bacillati</taxon>
        <taxon>Actinomycetota</taxon>
        <taxon>Actinomycetes</taxon>
        <taxon>Mycobacteriales</taxon>
        <taxon>Mycobacteriaceae</taxon>
        <taxon>Mycobacterium</taxon>
    </lineage>
</organism>
<dbReference type="InterPro" id="IPR023981">
    <property type="entry name" value="MftF"/>
</dbReference>
<dbReference type="AlphaFoldDB" id="A0A7I7P6Q9"/>
<proteinExistence type="predicted"/>
<dbReference type="Proteomes" id="UP000466632">
    <property type="component" value="Chromosome"/>
</dbReference>
<dbReference type="GO" id="GO:0016740">
    <property type="term" value="F:transferase activity"/>
    <property type="evidence" value="ECO:0007669"/>
    <property type="project" value="UniProtKB-KW"/>
</dbReference>
<dbReference type="NCBIfam" id="TIGR03965">
    <property type="entry name" value="mycofact_glyco"/>
    <property type="match status" value="1"/>
</dbReference>
<dbReference type="KEGG" id="mseo:MSEO_48280"/>
<evidence type="ECO:0000313" key="3">
    <source>
        <dbReference type="Proteomes" id="UP000466632"/>
    </source>
</evidence>
<keyword evidence="3" id="KW-1185">Reference proteome</keyword>
<keyword evidence="2" id="KW-0808">Transferase</keyword>
<accession>A0A7I7P6Q9</accession>